<protein>
    <submittedName>
        <fullName evidence="3">Uncharacterized protein</fullName>
    </submittedName>
</protein>
<reference evidence="3 4" key="1">
    <citation type="submission" date="2024-11" db="EMBL/GenBank/DDBJ databases">
        <title>A near-complete genome assembly of Cinchona calisaya.</title>
        <authorList>
            <person name="Lian D.C."/>
            <person name="Zhao X.W."/>
            <person name="Wei L."/>
        </authorList>
    </citation>
    <scope>NUCLEOTIDE SEQUENCE [LARGE SCALE GENOMIC DNA]</scope>
    <source>
        <tissue evidence="3">Nenye</tissue>
    </source>
</reference>
<evidence type="ECO:0000256" key="1">
    <source>
        <dbReference type="SAM" id="Coils"/>
    </source>
</evidence>
<sequence>MSSSFNEDQDQDQRNNGGQEDITSMTIESLRARLLSERAISKTSRERADELANRVVELEEQLKLVSLQRKKAEKATADVLAILESNGISDASETLDSSSDQETTISDSKVFNDAVKRKETSSNFEVRRSDMETYSSSEIDSSPSTGRSLSWKSSKDNLHSLERKKYTETARRRCSSFTSNGSLPKRAGKSCRRIRRRETRETRPESEDSHDGASMHDFQDNTADAPSENSPNCADSEHPANNGVKDLPEAPVSGLSGNRVADAYFSSINGQDDGLKRTLQHQSQTMDQYGAEDKAQREWEEKIRESSSYVLDLSDPGNRSDVTEERDEVKASDQSSPAGMINYSNRETELDIVKTTFKEGMELKCSNNMLVPPHFENGYSQDEKTSSVVSNGSPASEFAFPTSKGTYSQVFSGNPEKMLSESSHMCLVSNGSPGNSSMNVPSLSPNNGESLGNRKELALMPEKSSSNVESVLEALQQARLSLNQKLHCKPSLEVGSSRKAIEPSVPGNRTGRGMEIPVGCPGLFRLPTDYQVEATSKINSLGSNSALSLASYYPQPASDKFLYSPYVGPRSNAYFTSSSPPFPEIRSGVTPFTQGASGLHTSAMPLTETRPGIPASRRIFEPALDAGLSSTSRSTYLDPRMNAGLIPALEASPSSSGRSSYLDPHIQAGIIPPSDAGPSSYARSSYQDPQMNAGLILPRQYTYPTSPLEETPQVSARVLRNVPSIEFGMPSPARFSFYNDHIRPNMYK</sequence>
<dbReference type="AlphaFoldDB" id="A0ABD2ZVX3"/>
<feature type="compositionally biased region" description="Polar residues" evidence="2">
    <location>
        <begin position="132"/>
        <end position="152"/>
    </location>
</feature>
<feature type="compositionally biased region" description="Basic and acidic residues" evidence="2">
    <location>
        <begin position="118"/>
        <end position="131"/>
    </location>
</feature>
<feature type="region of interest" description="Disordered" evidence="2">
    <location>
        <begin position="1"/>
        <end position="25"/>
    </location>
</feature>
<keyword evidence="1" id="KW-0175">Coiled coil</keyword>
<dbReference type="EMBL" id="JBJUIK010000007">
    <property type="protein sequence ID" value="KAL3523621.1"/>
    <property type="molecule type" value="Genomic_DNA"/>
</dbReference>
<dbReference type="PANTHER" id="PTHR33701:SF3">
    <property type="entry name" value="TRANSCRIPTIONAL REGULATOR ATRX"/>
    <property type="match status" value="1"/>
</dbReference>
<feature type="region of interest" description="Disordered" evidence="2">
    <location>
        <begin position="311"/>
        <end position="341"/>
    </location>
</feature>
<feature type="compositionally biased region" description="Basic and acidic residues" evidence="2">
    <location>
        <begin position="153"/>
        <end position="171"/>
    </location>
</feature>
<feature type="compositionally biased region" description="Basic and acidic residues" evidence="2">
    <location>
        <begin position="321"/>
        <end position="331"/>
    </location>
</feature>
<dbReference type="Proteomes" id="UP001630127">
    <property type="component" value="Unassembled WGS sequence"/>
</dbReference>
<feature type="region of interest" description="Disordered" evidence="2">
    <location>
        <begin position="118"/>
        <end position="257"/>
    </location>
</feature>
<dbReference type="PANTHER" id="PTHR33701">
    <property type="entry name" value="TRANSMEMBRANE PROTEIN"/>
    <property type="match status" value="1"/>
</dbReference>
<feature type="compositionally biased region" description="Basic residues" evidence="2">
    <location>
        <begin position="186"/>
        <end position="197"/>
    </location>
</feature>
<feature type="coiled-coil region" evidence="1">
    <location>
        <begin position="41"/>
        <end position="75"/>
    </location>
</feature>
<gene>
    <name evidence="3" type="ORF">ACH5RR_016455</name>
</gene>
<feature type="compositionally biased region" description="Polar residues" evidence="2">
    <location>
        <begin position="220"/>
        <end position="233"/>
    </location>
</feature>
<accession>A0ABD2ZVX3</accession>
<comment type="caution">
    <text evidence="3">The sequence shown here is derived from an EMBL/GenBank/DDBJ whole genome shotgun (WGS) entry which is preliminary data.</text>
</comment>
<evidence type="ECO:0000256" key="2">
    <source>
        <dbReference type="SAM" id="MobiDB-lite"/>
    </source>
</evidence>
<feature type="compositionally biased region" description="Polar residues" evidence="2">
    <location>
        <begin position="332"/>
        <end position="341"/>
    </location>
</feature>
<proteinExistence type="predicted"/>
<organism evidence="3 4">
    <name type="scientific">Cinchona calisaya</name>
    <dbReference type="NCBI Taxonomy" id="153742"/>
    <lineage>
        <taxon>Eukaryota</taxon>
        <taxon>Viridiplantae</taxon>
        <taxon>Streptophyta</taxon>
        <taxon>Embryophyta</taxon>
        <taxon>Tracheophyta</taxon>
        <taxon>Spermatophyta</taxon>
        <taxon>Magnoliopsida</taxon>
        <taxon>eudicotyledons</taxon>
        <taxon>Gunneridae</taxon>
        <taxon>Pentapetalae</taxon>
        <taxon>asterids</taxon>
        <taxon>lamiids</taxon>
        <taxon>Gentianales</taxon>
        <taxon>Rubiaceae</taxon>
        <taxon>Cinchonoideae</taxon>
        <taxon>Cinchoneae</taxon>
        <taxon>Cinchona</taxon>
    </lineage>
</organism>
<evidence type="ECO:0000313" key="4">
    <source>
        <dbReference type="Proteomes" id="UP001630127"/>
    </source>
</evidence>
<keyword evidence="4" id="KW-1185">Reference proteome</keyword>
<evidence type="ECO:0000313" key="3">
    <source>
        <dbReference type="EMBL" id="KAL3523621.1"/>
    </source>
</evidence>
<feature type="compositionally biased region" description="Basic and acidic residues" evidence="2">
    <location>
        <begin position="198"/>
        <end position="219"/>
    </location>
</feature>
<name>A0ABD2ZVX3_9GENT</name>